<keyword evidence="3" id="KW-1185">Reference proteome</keyword>
<dbReference type="SUPFAM" id="SSF103196">
    <property type="entry name" value="Roadblock/LC7 domain"/>
    <property type="match status" value="1"/>
</dbReference>
<dbReference type="Pfam" id="PF03259">
    <property type="entry name" value="Robl_LC7"/>
    <property type="match status" value="1"/>
</dbReference>
<name>A0ABQ5XR09_9GAMM</name>
<dbReference type="EMBL" id="BSOB01000027">
    <property type="protein sequence ID" value="GLQ94023.1"/>
    <property type="molecule type" value="Genomic_DNA"/>
</dbReference>
<comment type="caution">
    <text evidence="2">The sequence shown here is derived from an EMBL/GenBank/DDBJ whole genome shotgun (WGS) entry which is preliminary data.</text>
</comment>
<dbReference type="Gene3D" id="3.30.450.30">
    <property type="entry name" value="Dynein light chain 2a, cytoplasmic"/>
    <property type="match status" value="1"/>
</dbReference>
<organism evidence="2 3">
    <name type="scientific">Dyella acidisoli</name>
    <dbReference type="NCBI Taxonomy" id="1867834"/>
    <lineage>
        <taxon>Bacteria</taxon>
        <taxon>Pseudomonadati</taxon>
        <taxon>Pseudomonadota</taxon>
        <taxon>Gammaproteobacteria</taxon>
        <taxon>Lysobacterales</taxon>
        <taxon>Rhodanobacteraceae</taxon>
        <taxon>Dyella</taxon>
    </lineage>
</organism>
<dbReference type="Proteomes" id="UP001156670">
    <property type="component" value="Unassembled WGS sequence"/>
</dbReference>
<evidence type="ECO:0000313" key="3">
    <source>
        <dbReference type="Proteomes" id="UP001156670"/>
    </source>
</evidence>
<dbReference type="InterPro" id="IPR004942">
    <property type="entry name" value="Roadblock/LAMTOR2_dom"/>
</dbReference>
<protein>
    <recommendedName>
        <fullName evidence="1">Roadblock/LAMTOR2 domain-containing protein</fullName>
    </recommendedName>
</protein>
<dbReference type="RefSeq" id="WP_284321728.1">
    <property type="nucleotide sequence ID" value="NZ_BSOB01000027.1"/>
</dbReference>
<gene>
    <name evidence="2" type="ORF">GCM10007901_29740</name>
</gene>
<accession>A0ABQ5XR09</accession>
<dbReference type="SMART" id="SM00960">
    <property type="entry name" value="Robl_LC7"/>
    <property type="match status" value="1"/>
</dbReference>
<sequence>MSSVLLTQQQCHRALDTLLRRCDGIEAAMFALRDGRSYAERCRSTLSINKFAAMSSSLVALSNSVLREIAADTLSYLLIEGEGHKLVLCKVTGSKSALILSIMAKHEINLGLVLGLAKMCVKEVVEAELSASAAAQ</sequence>
<feature type="domain" description="Roadblock/LAMTOR2" evidence="1">
    <location>
        <begin position="15"/>
        <end position="102"/>
    </location>
</feature>
<reference evidence="3" key="1">
    <citation type="journal article" date="2019" name="Int. J. Syst. Evol. Microbiol.">
        <title>The Global Catalogue of Microorganisms (GCM) 10K type strain sequencing project: providing services to taxonomists for standard genome sequencing and annotation.</title>
        <authorList>
            <consortium name="The Broad Institute Genomics Platform"/>
            <consortium name="The Broad Institute Genome Sequencing Center for Infectious Disease"/>
            <person name="Wu L."/>
            <person name="Ma J."/>
        </authorList>
    </citation>
    <scope>NUCLEOTIDE SEQUENCE [LARGE SCALE GENOMIC DNA]</scope>
    <source>
        <strain evidence="3">NBRC 111980</strain>
    </source>
</reference>
<evidence type="ECO:0000313" key="2">
    <source>
        <dbReference type="EMBL" id="GLQ94023.1"/>
    </source>
</evidence>
<proteinExistence type="predicted"/>
<evidence type="ECO:0000259" key="1">
    <source>
        <dbReference type="SMART" id="SM00960"/>
    </source>
</evidence>